<dbReference type="AlphaFoldDB" id="A0ABD4QRU1"/>
<dbReference type="Proteomes" id="UP000078309">
    <property type="component" value="Unassembled WGS sequence"/>
</dbReference>
<reference evidence="2 3" key="1">
    <citation type="journal article" date="2017" name="J. Fish Dis.">
        <title>Comparative assessment of Vibrio virulence in marine fish larvae.</title>
        <authorList>
            <person name="Ronneseth A."/>
            <person name="Castillo D."/>
            <person name="D'Alvise P."/>
            <person name="Tonnesen O."/>
            <person name="Haugland G."/>
            <person name="Grotkjaer T."/>
            <person name="Engell-Sorensen K."/>
            <person name="Norremark L."/>
            <person name="Bergh O."/>
            <person name="Wergeland H.I."/>
            <person name="Gram L."/>
        </authorList>
    </citation>
    <scope>NUCLEOTIDE SEQUENCE [LARGE SCALE GENOMIC DNA]</scope>
    <source>
        <strain evidence="2 3">90-11-286</strain>
    </source>
</reference>
<dbReference type="RefSeq" id="WP_064626215.1">
    <property type="nucleotide sequence ID" value="NZ_JAHGUI010000015.1"/>
</dbReference>
<gene>
    <name evidence="2" type="ORF">PL14_03800</name>
</gene>
<sequence>MKIKLCLLPLLFLGNISLSSALTIDDYVPSTSSLSLAIHKVSKELSDSKKINLSNRILIVDLQHVKDDAYDVDLFKTYDSLLLIGNNESVGYTMEKLFGFSVDSDTLLIDNINGPGEIKVKRYAPNEEIPDEIKAIGLLKMLYTRDH</sequence>
<evidence type="ECO:0000256" key="1">
    <source>
        <dbReference type="SAM" id="SignalP"/>
    </source>
</evidence>
<keyword evidence="1" id="KW-0732">Signal</keyword>
<dbReference type="EMBL" id="JAHGUI010000015">
    <property type="protein sequence ID" value="MBT2917805.1"/>
    <property type="molecule type" value="Genomic_DNA"/>
</dbReference>
<accession>A0ABD4QRU1</accession>
<name>A0ABD4QRU1_VIBAN</name>
<evidence type="ECO:0000313" key="3">
    <source>
        <dbReference type="Proteomes" id="UP000078309"/>
    </source>
</evidence>
<evidence type="ECO:0000313" key="2">
    <source>
        <dbReference type="EMBL" id="MBT2917805.1"/>
    </source>
</evidence>
<comment type="caution">
    <text evidence="2">The sequence shown here is derived from an EMBL/GenBank/DDBJ whole genome shotgun (WGS) entry which is preliminary data.</text>
</comment>
<protein>
    <recommendedName>
        <fullName evidence="4">DUF4174 domain-containing protein</fullName>
    </recommendedName>
</protein>
<organism evidence="2 3">
    <name type="scientific">Vibrio anguillarum</name>
    <name type="common">Listonella anguillarum</name>
    <dbReference type="NCBI Taxonomy" id="55601"/>
    <lineage>
        <taxon>Bacteria</taxon>
        <taxon>Pseudomonadati</taxon>
        <taxon>Pseudomonadota</taxon>
        <taxon>Gammaproteobacteria</taxon>
        <taxon>Vibrionales</taxon>
        <taxon>Vibrionaceae</taxon>
        <taxon>Vibrio</taxon>
    </lineage>
</organism>
<feature type="signal peptide" evidence="1">
    <location>
        <begin position="1"/>
        <end position="21"/>
    </location>
</feature>
<feature type="chain" id="PRO_5044812953" description="DUF4174 domain-containing protein" evidence="1">
    <location>
        <begin position="22"/>
        <end position="147"/>
    </location>
</feature>
<proteinExistence type="predicted"/>
<evidence type="ECO:0008006" key="4">
    <source>
        <dbReference type="Google" id="ProtNLM"/>
    </source>
</evidence>